<dbReference type="SUPFAM" id="SSF52096">
    <property type="entry name" value="ClpP/crotonase"/>
    <property type="match status" value="1"/>
</dbReference>
<dbReference type="AlphaFoldDB" id="A0A2G8JE67"/>
<organism evidence="8 9">
    <name type="scientific">Stichopus japonicus</name>
    <name type="common">Sea cucumber</name>
    <dbReference type="NCBI Taxonomy" id="307972"/>
    <lineage>
        <taxon>Eukaryota</taxon>
        <taxon>Metazoa</taxon>
        <taxon>Echinodermata</taxon>
        <taxon>Eleutherozoa</taxon>
        <taxon>Echinozoa</taxon>
        <taxon>Holothuroidea</taxon>
        <taxon>Aspidochirotacea</taxon>
        <taxon>Aspidochirotida</taxon>
        <taxon>Stichopodidae</taxon>
        <taxon>Apostichopus</taxon>
    </lineage>
</organism>
<dbReference type="GO" id="GO:0006552">
    <property type="term" value="P:L-leucine catabolic process"/>
    <property type="evidence" value="ECO:0007669"/>
    <property type="project" value="UniProtKB-UniPathway"/>
</dbReference>
<evidence type="ECO:0000256" key="4">
    <source>
        <dbReference type="ARBA" id="ARBA00031237"/>
    </source>
</evidence>
<gene>
    <name evidence="8" type="ORF">BSL78_29159</name>
</gene>
<evidence type="ECO:0000256" key="6">
    <source>
        <dbReference type="ARBA" id="ARBA00052347"/>
    </source>
</evidence>
<dbReference type="EC" id="6.4.1.4" evidence="2"/>
<name>A0A2G8JE67_STIJA</name>
<evidence type="ECO:0000256" key="2">
    <source>
        <dbReference type="ARBA" id="ARBA00026116"/>
    </source>
</evidence>
<reference evidence="8 9" key="1">
    <citation type="journal article" date="2017" name="PLoS Biol.">
        <title>The sea cucumber genome provides insights into morphological evolution and visceral regeneration.</title>
        <authorList>
            <person name="Zhang X."/>
            <person name="Sun L."/>
            <person name="Yuan J."/>
            <person name="Sun Y."/>
            <person name="Gao Y."/>
            <person name="Zhang L."/>
            <person name="Li S."/>
            <person name="Dai H."/>
            <person name="Hamel J.F."/>
            <person name="Liu C."/>
            <person name="Yu Y."/>
            <person name="Liu S."/>
            <person name="Lin W."/>
            <person name="Guo K."/>
            <person name="Jin S."/>
            <person name="Xu P."/>
            <person name="Storey K.B."/>
            <person name="Huan P."/>
            <person name="Zhang T."/>
            <person name="Zhou Y."/>
            <person name="Zhang J."/>
            <person name="Lin C."/>
            <person name="Li X."/>
            <person name="Xing L."/>
            <person name="Huo D."/>
            <person name="Sun M."/>
            <person name="Wang L."/>
            <person name="Mercier A."/>
            <person name="Li F."/>
            <person name="Yang H."/>
            <person name="Xiang J."/>
        </authorList>
    </citation>
    <scope>NUCLEOTIDE SEQUENCE [LARGE SCALE GENOMIC DNA]</scope>
    <source>
        <strain evidence="8">Shaxun</strain>
        <tissue evidence="8">Muscle</tissue>
    </source>
</reference>
<evidence type="ECO:0000313" key="9">
    <source>
        <dbReference type="Proteomes" id="UP000230750"/>
    </source>
</evidence>
<dbReference type="Gene3D" id="3.90.226.10">
    <property type="entry name" value="2-enoyl-CoA Hydratase, Chain A, domain 1"/>
    <property type="match status" value="1"/>
</dbReference>
<keyword evidence="9" id="KW-1185">Reference proteome</keyword>
<protein>
    <recommendedName>
        <fullName evidence="2">methylcrotonoyl-CoA carboxylase</fullName>
        <ecNumber evidence="2">6.4.1.4</ecNumber>
    </recommendedName>
    <alternativeName>
        <fullName evidence="5">3-methylcrotonyl-CoA carboxylase 2</fullName>
    </alternativeName>
    <alternativeName>
        <fullName evidence="3">3-methylcrotonyl-CoA carboxylase non-biotin-containing subunit</fullName>
    </alternativeName>
    <alternativeName>
        <fullName evidence="4">3-methylcrotonyl-CoA:carbon dioxide ligase subunit beta</fullName>
    </alternativeName>
</protein>
<dbReference type="GO" id="GO:1905202">
    <property type="term" value="C:methylcrotonoyl-CoA carboxylase complex"/>
    <property type="evidence" value="ECO:0007669"/>
    <property type="project" value="TreeGrafter"/>
</dbReference>
<feature type="domain" description="CoA carboxyltransferase N-terminal" evidence="7">
    <location>
        <begin position="129"/>
        <end position="294"/>
    </location>
</feature>
<proteinExistence type="predicted"/>
<dbReference type="InterPro" id="IPR011762">
    <property type="entry name" value="COA_CT_N"/>
</dbReference>
<dbReference type="EMBL" id="MRZV01002316">
    <property type="protein sequence ID" value="PIK34015.1"/>
    <property type="molecule type" value="Genomic_DNA"/>
</dbReference>
<dbReference type="GO" id="GO:0004485">
    <property type="term" value="F:methylcrotonoyl-CoA carboxylase activity"/>
    <property type="evidence" value="ECO:0007669"/>
    <property type="project" value="UniProtKB-EC"/>
</dbReference>
<dbReference type="GO" id="GO:0005739">
    <property type="term" value="C:mitochondrion"/>
    <property type="evidence" value="ECO:0007669"/>
    <property type="project" value="TreeGrafter"/>
</dbReference>
<dbReference type="Proteomes" id="UP000230750">
    <property type="component" value="Unassembled WGS sequence"/>
</dbReference>
<evidence type="ECO:0000256" key="5">
    <source>
        <dbReference type="ARBA" id="ARBA00031404"/>
    </source>
</evidence>
<dbReference type="Pfam" id="PF01039">
    <property type="entry name" value="Carboxyl_trans"/>
    <property type="match status" value="1"/>
</dbReference>
<accession>A0A2G8JE67</accession>
<dbReference type="STRING" id="307972.A0A2G8JE67"/>
<dbReference type="PANTHER" id="PTHR22855:SF47">
    <property type="entry name" value="METHYLCROTONOYL-COA CARBOXYLASE"/>
    <property type="match status" value="1"/>
</dbReference>
<comment type="pathway">
    <text evidence="1">Amino-acid degradation; L-leucine degradation; (S)-3-hydroxy-3-methylglutaryl-CoA from 3-isovaleryl-CoA: step 2/3.</text>
</comment>
<dbReference type="InterPro" id="IPR045190">
    <property type="entry name" value="MCCB/AccD1-like"/>
</dbReference>
<dbReference type="UniPathway" id="UPA00363">
    <property type="reaction ID" value="UER00861"/>
</dbReference>
<dbReference type="OrthoDB" id="439921at2759"/>
<dbReference type="PROSITE" id="PS50980">
    <property type="entry name" value="COA_CT_NTER"/>
    <property type="match status" value="1"/>
</dbReference>
<comment type="caution">
    <text evidence="8">The sequence shown here is derived from an EMBL/GenBank/DDBJ whole genome shotgun (WGS) entry which is preliminary data.</text>
</comment>
<dbReference type="InterPro" id="IPR029045">
    <property type="entry name" value="ClpP/crotonase-like_dom_sf"/>
</dbReference>
<dbReference type="InterPro" id="IPR034733">
    <property type="entry name" value="AcCoA_carboxyl_beta"/>
</dbReference>
<evidence type="ECO:0000313" key="8">
    <source>
        <dbReference type="EMBL" id="PIK34015.1"/>
    </source>
</evidence>
<evidence type="ECO:0000256" key="3">
    <source>
        <dbReference type="ARBA" id="ARBA00031109"/>
    </source>
</evidence>
<comment type="catalytic activity">
    <reaction evidence="6">
        <text>3-methylbut-2-enoyl-CoA + hydrogencarbonate + ATP = 3-methyl-(2E)-glutaconyl-CoA + ADP + phosphate + H(+)</text>
        <dbReference type="Rhea" id="RHEA:13589"/>
        <dbReference type="ChEBI" id="CHEBI:15378"/>
        <dbReference type="ChEBI" id="CHEBI:17544"/>
        <dbReference type="ChEBI" id="CHEBI:30616"/>
        <dbReference type="ChEBI" id="CHEBI:43474"/>
        <dbReference type="ChEBI" id="CHEBI:57344"/>
        <dbReference type="ChEBI" id="CHEBI:57346"/>
        <dbReference type="ChEBI" id="CHEBI:456216"/>
        <dbReference type="EC" id="6.4.1.4"/>
    </reaction>
</comment>
<evidence type="ECO:0000259" key="7">
    <source>
        <dbReference type="PROSITE" id="PS50980"/>
    </source>
</evidence>
<dbReference type="PANTHER" id="PTHR22855">
    <property type="entry name" value="ACETYL, PROPIONYL, PYRUVATE, AND GLUTACONYL CARBOXYLASE-RELATED"/>
    <property type="match status" value="1"/>
</dbReference>
<sequence length="294" mass="32825">MFANSSCTRGHWLKLQKIQSRINIRHNFFSNRVVNEWDGLPEKVVLASSVNGLKNPLTSNLSIVIGIFKMSVVKFLPINGLRSFCCQRNRFHTAAVVWSSKSVQNYQFKELDGVIDPYSSSIVRNDRYNSKAEQEVKETLVRVRHGGSKSAHERHTMKNNKLFARDRLKKLLDPGTEEDFLEIAPFAGLGMEYGDVPAAGIVSIIGRIHNKWCLVGNNDATVKGGTSFPITVEKQIRTQDIALQNCLPVIYGVDSGGAFLPLQASIFPDRKHGGRVFYNEAILSSLGIPQEHAQ</sequence>
<evidence type="ECO:0000256" key="1">
    <source>
        <dbReference type="ARBA" id="ARBA00025711"/>
    </source>
</evidence>